<protein>
    <submittedName>
        <fullName evidence="2">Uncharacterized protein</fullName>
    </submittedName>
</protein>
<sequence>MKDDVLYHINYGGARTELNRDVEADEVKMEGAYKVYANSELLETKDIKKSLETSYYKWQIPVYIDVFTILVDITKVTSIPDDIPEDAKETLRQKLNIWTVGAVYVYDAETIDYDSTVATSLDKAGYNSDEYSYEVVSGLPGIRYPVAIIFNADEKPEFVIPAQKSTTHAFIGEWPTAAKNSEKTTASSNTQNSNNDNTNGFSVYYYDDVVRTSNSYNQSGIGLSYKKDIFKKNAIAVLIFGAAGILLIIGIKKRNKKSGI</sequence>
<dbReference type="Proteomes" id="UP001454086">
    <property type="component" value="Unassembled WGS sequence"/>
</dbReference>
<dbReference type="EMBL" id="JBBMFM010000159">
    <property type="protein sequence ID" value="MEQ2428213.1"/>
    <property type="molecule type" value="Genomic_DNA"/>
</dbReference>
<keyword evidence="1" id="KW-1133">Transmembrane helix</keyword>
<feature type="transmembrane region" description="Helical" evidence="1">
    <location>
        <begin position="234"/>
        <end position="251"/>
    </location>
</feature>
<gene>
    <name evidence="2" type="ORF">WMQ36_24955</name>
</gene>
<evidence type="ECO:0000313" key="2">
    <source>
        <dbReference type="EMBL" id="MEQ2428213.1"/>
    </source>
</evidence>
<keyword evidence="1" id="KW-0472">Membrane</keyword>
<evidence type="ECO:0000313" key="3">
    <source>
        <dbReference type="Proteomes" id="UP001454086"/>
    </source>
</evidence>
<accession>A0ABV1DCV0</accession>
<keyword evidence="3" id="KW-1185">Reference proteome</keyword>
<organism evidence="2 3">
    <name type="scientific">Enterocloster hominis</name>
    <name type="common">ex Hitch et al. 2024</name>
    <dbReference type="NCBI Taxonomy" id="1917870"/>
    <lineage>
        <taxon>Bacteria</taxon>
        <taxon>Bacillati</taxon>
        <taxon>Bacillota</taxon>
        <taxon>Clostridia</taxon>
        <taxon>Lachnospirales</taxon>
        <taxon>Lachnospiraceae</taxon>
        <taxon>Enterocloster</taxon>
    </lineage>
</organism>
<reference evidence="2 3" key="1">
    <citation type="submission" date="2024-03" db="EMBL/GenBank/DDBJ databases">
        <title>Human intestinal bacterial collection.</title>
        <authorList>
            <person name="Pauvert C."/>
            <person name="Hitch T.C.A."/>
            <person name="Clavel T."/>
        </authorList>
    </citation>
    <scope>NUCLEOTIDE SEQUENCE [LARGE SCALE GENOMIC DNA]</scope>
    <source>
        <strain evidence="2 3">CLA-SR-H021</strain>
    </source>
</reference>
<proteinExistence type="predicted"/>
<name>A0ABV1DCV0_9FIRM</name>
<comment type="caution">
    <text evidence="2">The sequence shown here is derived from an EMBL/GenBank/DDBJ whole genome shotgun (WGS) entry which is preliminary data.</text>
</comment>
<dbReference type="RefSeq" id="WP_349118678.1">
    <property type="nucleotide sequence ID" value="NZ_JBBMFM010000159.1"/>
</dbReference>
<evidence type="ECO:0000256" key="1">
    <source>
        <dbReference type="SAM" id="Phobius"/>
    </source>
</evidence>
<keyword evidence="1" id="KW-0812">Transmembrane</keyword>